<evidence type="ECO:0000256" key="2">
    <source>
        <dbReference type="ARBA" id="ARBA00023125"/>
    </source>
</evidence>
<dbReference type="InterPro" id="IPR001647">
    <property type="entry name" value="HTH_TetR"/>
</dbReference>
<name>A0ABT7F0S2_9RHOB</name>
<comment type="caution">
    <text evidence="6">The sequence shown here is derived from an EMBL/GenBank/DDBJ whole genome shotgun (WGS) entry which is preliminary data.</text>
</comment>
<feature type="domain" description="HTH tetR-type" evidence="4">
    <location>
        <begin position="24"/>
        <end position="71"/>
    </location>
</feature>
<dbReference type="EMBL" id="JASNJD010000007">
    <property type="protein sequence ID" value="MDK3018184.1"/>
    <property type="molecule type" value="Genomic_DNA"/>
</dbReference>
<evidence type="ECO:0000256" key="3">
    <source>
        <dbReference type="ARBA" id="ARBA00023163"/>
    </source>
</evidence>
<gene>
    <name evidence="6" type="ORF">QO033_10895</name>
</gene>
<evidence type="ECO:0000313" key="6">
    <source>
        <dbReference type="EMBL" id="MDK3018184.1"/>
    </source>
</evidence>
<accession>A0ABT7F0S2</accession>
<dbReference type="SUPFAM" id="SSF46689">
    <property type="entry name" value="Homeodomain-like"/>
    <property type="match status" value="1"/>
</dbReference>
<dbReference type="Gene3D" id="1.10.10.60">
    <property type="entry name" value="Homeodomain-like"/>
    <property type="match status" value="1"/>
</dbReference>
<keyword evidence="1" id="KW-0805">Transcription regulation</keyword>
<dbReference type="InterPro" id="IPR004111">
    <property type="entry name" value="Repressor_TetR_C"/>
</dbReference>
<proteinExistence type="predicted"/>
<protein>
    <submittedName>
        <fullName evidence="6">TetR/AcrR family transcriptional regulator</fullName>
    </submittedName>
</protein>
<evidence type="ECO:0000313" key="7">
    <source>
        <dbReference type="Proteomes" id="UP001243757"/>
    </source>
</evidence>
<dbReference type="SUPFAM" id="SSF48498">
    <property type="entry name" value="Tetracyclin repressor-like, C-terminal domain"/>
    <property type="match status" value="1"/>
</dbReference>
<evidence type="ECO:0000259" key="4">
    <source>
        <dbReference type="Pfam" id="PF00440"/>
    </source>
</evidence>
<dbReference type="InterPro" id="IPR009057">
    <property type="entry name" value="Homeodomain-like_sf"/>
</dbReference>
<evidence type="ECO:0000259" key="5">
    <source>
        <dbReference type="Pfam" id="PF02909"/>
    </source>
</evidence>
<dbReference type="Pfam" id="PF02909">
    <property type="entry name" value="TetR_C_1"/>
    <property type="match status" value="1"/>
</dbReference>
<evidence type="ECO:0000256" key="1">
    <source>
        <dbReference type="ARBA" id="ARBA00023015"/>
    </source>
</evidence>
<dbReference type="PANTHER" id="PTHR30055">
    <property type="entry name" value="HTH-TYPE TRANSCRIPTIONAL REGULATOR RUTR"/>
    <property type="match status" value="1"/>
</dbReference>
<dbReference type="Proteomes" id="UP001243757">
    <property type="component" value="Unassembled WGS sequence"/>
</dbReference>
<dbReference type="Gene3D" id="1.10.357.10">
    <property type="entry name" value="Tetracycline Repressor, domain 2"/>
    <property type="match status" value="1"/>
</dbReference>
<reference evidence="6 7" key="1">
    <citation type="submission" date="2023-05" db="EMBL/GenBank/DDBJ databases">
        <title>Pseudodonghicola sp. nov.</title>
        <authorList>
            <person name="Huang J."/>
        </authorList>
    </citation>
    <scope>NUCLEOTIDE SEQUENCE [LARGE SCALE GENOMIC DNA]</scope>
    <source>
        <strain evidence="6 7">IC7</strain>
    </source>
</reference>
<dbReference type="RefSeq" id="WP_284481000.1">
    <property type="nucleotide sequence ID" value="NZ_JASNJD010000007.1"/>
</dbReference>
<organism evidence="6 7">
    <name type="scientific">Pseudodonghicola flavimaris</name>
    <dbReference type="NCBI Taxonomy" id="3050036"/>
    <lineage>
        <taxon>Bacteria</taxon>
        <taxon>Pseudomonadati</taxon>
        <taxon>Pseudomonadota</taxon>
        <taxon>Alphaproteobacteria</taxon>
        <taxon>Rhodobacterales</taxon>
        <taxon>Paracoccaceae</taxon>
        <taxon>Pseudodonghicola</taxon>
    </lineage>
</organism>
<dbReference type="PANTHER" id="PTHR30055:SF151">
    <property type="entry name" value="TRANSCRIPTIONAL REGULATORY PROTEIN"/>
    <property type="match status" value="1"/>
</dbReference>
<sequence length="244" mass="26878">MGGAKKTKQPLGRAAAIGLTKEKIVAEAIQMIDENGLNSFSIRDLGRRLKVYPAAIYWHIGGSKSDLFSEICGGVMADLMTRDEVSDDWRDTLRDLFDRYRARMHAHPHVAPMIGAQMRSNGAPNAPWVEIILDALHQGGLEGEEAIDAFNALVGGAVGFTTMELGGAPDSKEEWEQSLDEKMNALSPEEYPHLTALYPKMRNRAFVTRWKNGSEAPLDTGFRMLVDTLIEGLSARSRKPGHEG</sequence>
<dbReference type="InterPro" id="IPR036271">
    <property type="entry name" value="Tet_transcr_reg_TetR-rel_C_sf"/>
</dbReference>
<dbReference type="InterPro" id="IPR050109">
    <property type="entry name" value="HTH-type_TetR-like_transc_reg"/>
</dbReference>
<keyword evidence="3" id="KW-0804">Transcription</keyword>
<keyword evidence="7" id="KW-1185">Reference proteome</keyword>
<keyword evidence="2" id="KW-0238">DNA-binding</keyword>
<feature type="domain" description="Tetracycline repressor TetR C-terminal" evidence="5">
    <location>
        <begin position="86"/>
        <end position="201"/>
    </location>
</feature>
<dbReference type="Pfam" id="PF00440">
    <property type="entry name" value="TetR_N"/>
    <property type="match status" value="1"/>
</dbReference>